<feature type="domain" description="3-dehydroquinate synthase N-terminal" evidence="6">
    <location>
        <begin position="102"/>
        <end position="213"/>
    </location>
</feature>
<comment type="caution">
    <text evidence="9">The sequence shown here is derived from an EMBL/GenBank/DDBJ whole genome shotgun (WGS) entry which is preliminary data.</text>
</comment>
<sequence>MNLQRKAIDRFTNTIIFMEVLSKSKQLWRKLLGGLMRSLCLQFEEECYPVRIGIRCIDEIVSNLLELNASSFHLITDKLLSKLHAAELYDQLSVHALVNMSVIDSRELLKSLRTVECLAEKMVCAGIDRASVVVAVGGGVVGNIAGLLAALLFRGIRLVHVPTTLIAAADSVASLKQAVNLSSGKNLLGCFHKPTAVLIDLNFLQTLPAAQIRSGMYEIIKNALTVATENIPFLESGLRLDANYSDTELMVIVEAGLLAKQKVMKVDKCERKEALVFEYGHTVGHAIELVAEGRVPHGEAVGLGMIVAAEVSSRLGLLSDADKSLHHRLLKLNGLAVKLPVGVTVAAVMALLSTDNKRGYLFTRPDQVAMILLDCLGIPAGPIDRPLVLVDASLIQSCIEDCLVEVNDVSTGAKP</sequence>
<dbReference type="InterPro" id="IPR030960">
    <property type="entry name" value="DHQS/DOIS_N"/>
</dbReference>
<dbReference type="GO" id="GO:0046872">
    <property type="term" value="F:metal ion binding"/>
    <property type="evidence" value="ECO:0007669"/>
    <property type="project" value="UniProtKB-KW"/>
</dbReference>
<evidence type="ECO:0000313" key="8">
    <source>
        <dbReference type="EMBL" id="MQT26201.1"/>
    </source>
</evidence>
<evidence type="ECO:0000313" key="11">
    <source>
        <dbReference type="EMBL" id="MQU26378.1"/>
    </source>
</evidence>
<dbReference type="AlphaFoldDB" id="A0A6A7YTP1"/>
<evidence type="ECO:0000256" key="2">
    <source>
        <dbReference type="ARBA" id="ARBA00001941"/>
    </source>
</evidence>
<evidence type="ECO:0000313" key="13">
    <source>
        <dbReference type="Proteomes" id="UP000443000"/>
    </source>
</evidence>
<feature type="transmembrane region" description="Helical" evidence="5">
    <location>
        <begin position="130"/>
        <end position="153"/>
    </location>
</feature>
<keyword evidence="4" id="KW-0520">NAD</keyword>
<dbReference type="PANTHER" id="PTHR43622">
    <property type="entry name" value="3-DEHYDROQUINATE SYNTHASE"/>
    <property type="match status" value="1"/>
</dbReference>
<feature type="domain" description="3-dehydroquinate synthase C-terminal" evidence="7">
    <location>
        <begin position="215"/>
        <end position="357"/>
    </location>
</feature>
<dbReference type="OrthoDB" id="9806583at2"/>
<dbReference type="InterPro" id="IPR050071">
    <property type="entry name" value="Dehydroquinate_synthase"/>
</dbReference>
<name>A0A6A7YTP1_9PSED</name>
<dbReference type="SUPFAM" id="SSF56796">
    <property type="entry name" value="Dehydroquinate synthase-like"/>
    <property type="match status" value="1"/>
</dbReference>
<dbReference type="Pfam" id="PF24621">
    <property type="entry name" value="DHQS_C"/>
    <property type="match status" value="1"/>
</dbReference>
<dbReference type="EMBL" id="WIVT01000020">
    <property type="protein sequence ID" value="MQU17924.1"/>
    <property type="molecule type" value="Genomic_DNA"/>
</dbReference>
<organism evidence="9">
    <name type="scientific">Pseudomonas helleri</name>
    <dbReference type="NCBI Taxonomy" id="1608996"/>
    <lineage>
        <taxon>Bacteria</taxon>
        <taxon>Pseudomonadati</taxon>
        <taxon>Pseudomonadota</taxon>
        <taxon>Gammaproteobacteria</taxon>
        <taxon>Pseudomonadales</taxon>
        <taxon>Pseudomonadaceae</taxon>
        <taxon>Pseudomonas</taxon>
    </lineage>
</organism>
<proteinExistence type="predicted"/>
<keyword evidence="14" id="KW-1185">Reference proteome</keyword>
<dbReference type="GO" id="GO:0003856">
    <property type="term" value="F:3-dehydroquinate synthase activity"/>
    <property type="evidence" value="ECO:0007669"/>
    <property type="project" value="TreeGrafter"/>
</dbReference>
<evidence type="ECO:0000256" key="5">
    <source>
        <dbReference type="SAM" id="Phobius"/>
    </source>
</evidence>
<dbReference type="EMBL" id="WIVW01000006">
    <property type="protein sequence ID" value="MQU26378.1"/>
    <property type="molecule type" value="Genomic_DNA"/>
</dbReference>
<accession>A0A6A7YTP1</accession>
<dbReference type="Proteomes" id="UP000713985">
    <property type="component" value="Unassembled WGS sequence"/>
</dbReference>
<dbReference type="InterPro" id="IPR056179">
    <property type="entry name" value="DHQS_C"/>
</dbReference>
<evidence type="ECO:0000313" key="14">
    <source>
        <dbReference type="Proteomes" id="UP000713985"/>
    </source>
</evidence>
<evidence type="ECO:0000259" key="7">
    <source>
        <dbReference type="Pfam" id="PF24621"/>
    </source>
</evidence>
<dbReference type="Gene3D" id="1.20.1090.10">
    <property type="entry name" value="Dehydroquinate synthase-like - alpha domain"/>
    <property type="match status" value="1"/>
</dbReference>
<evidence type="ECO:0000256" key="1">
    <source>
        <dbReference type="ARBA" id="ARBA00001911"/>
    </source>
</evidence>
<comment type="cofactor">
    <cofactor evidence="1">
        <name>NAD(+)</name>
        <dbReference type="ChEBI" id="CHEBI:57540"/>
    </cofactor>
</comment>
<dbReference type="Proteomes" id="UP000437970">
    <property type="component" value="Unassembled WGS sequence"/>
</dbReference>
<dbReference type="Proteomes" id="UP000443000">
    <property type="component" value="Unassembled WGS sequence"/>
</dbReference>
<dbReference type="Gene3D" id="3.40.50.1970">
    <property type="match status" value="1"/>
</dbReference>
<dbReference type="EMBL" id="WIWP01000013">
    <property type="protein sequence ID" value="MQT26201.1"/>
    <property type="molecule type" value="Genomic_DNA"/>
</dbReference>
<evidence type="ECO:0000313" key="12">
    <source>
        <dbReference type="Proteomes" id="UP000437970"/>
    </source>
</evidence>
<keyword evidence="5" id="KW-0472">Membrane</keyword>
<keyword evidence="3" id="KW-0479">Metal-binding</keyword>
<comment type="cofactor">
    <cofactor evidence="2">
        <name>Co(2+)</name>
        <dbReference type="ChEBI" id="CHEBI:48828"/>
    </cofactor>
</comment>
<dbReference type="PANTHER" id="PTHR43622:SF1">
    <property type="entry name" value="3-DEHYDROQUINATE SYNTHASE"/>
    <property type="match status" value="1"/>
</dbReference>
<dbReference type="Pfam" id="PF01761">
    <property type="entry name" value="DHQ_synthase"/>
    <property type="match status" value="1"/>
</dbReference>
<evidence type="ECO:0000313" key="10">
    <source>
        <dbReference type="EMBL" id="MQU17924.1"/>
    </source>
</evidence>
<keyword evidence="5" id="KW-0812">Transmembrane</keyword>
<dbReference type="EMBL" id="WIWC01000007">
    <property type="protein sequence ID" value="MQT79743.1"/>
    <property type="molecule type" value="Genomic_DNA"/>
</dbReference>
<evidence type="ECO:0000256" key="3">
    <source>
        <dbReference type="ARBA" id="ARBA00022723"/>
    </source>
</evidence>
<dbReference type="RefSeq" id="WP_153378261.1">
    <property type="nucleotide sequence ID" value="NZ_JBITTT010000009.1"/>
</dbReference>
<evidence type="ECO:0000259" key="6">
    <source>
        <dbReference type="Pfam" id="PF01761"/>
    </source>
</evidence>
<evidence type="ECO:0000313" key="9">
    <source>
        <dbReference type="EMBL" id="MQT79743.1"/>
    </source>
</evidence>
<reference evidence="12 13" key="1">
    <citation type="submission" date="2019-10" db="EMBL/GenBank/DDBJ databases">
        <title>Evaluation of single-gene subtyping targets for Pseudomonas.</title>
        <authorList>
            <person name="Reichler S.J."/>
            <person name="Orsi R.H."/>
            <person name="Wiedmann M."/>
            <person name="Martin N.H."/>
            <person name="Murphy S.I."/>
        </authorList>
    </citation>
    <scope>NUCLEOTIDE SEQUENCE</scope>
    <source>
        <strain evidence="8 14">FSL R10-0802</strain>
        <strain evidence="10 13">FSL R10-1594</strain>
        <strain evidence="11 12">FSL R10-1984</strain>
        <strain evidence="9">FSL R10-2339</strain>
    </source>
</reference>
<keyword evidence="5" id="KW-1133">Transmembrane helix</keyword>
<protein>
    <submittedName>
        <fullName evidence="9">Iron-containing alcohol dehydrogenase</fullName>
    </submittedName>
</protein>
<gene>
    <name evidence="10" type="ORF">GHN41_15925</name>
    <name evidence="9" type="ORF">GHN86_06625</name>
    <name evidence="8" type="ORF">GHN94_10225</name>
    <name evidence="11" type="ORF">GHO29_07730</name>
</gene>
<evidence type="ECO:0000256" key="4">
    <source>
        <dbReference type="ARBA" id="ARBA00023027"/>
    </source>
</evidence>